<dbReference type="NCBIfam" id="NF003483">
    <property type="entry name" value="PRK05159.1"/>
    <property type="match status" value="1"/>
</dbReference>
<protein>
    <recommendedName>
        <fullName evidence="2 8">Asparagine--tRNA ligase</fullName>
        <ecNumber evidence="2 8">6.1.1.22</ecNumber>
    </recommendedName>
</protein>
<evidence type="ECO:0000256" key="5">
    <source>
        <dbReference type="ARBA" id="ARBA00022840"/>
    </source>
</evidence>
<dbReference type="NCBIfam" id="NF003037">
    <property type="entry name" value="PRK03932.1"/>
    <property type="match status" value="1"/>
</dbReference>
<name>A0A371R718_9CREN</name>
<evidence type="ECO:0000256" key="1">
    <source>
        <dbReference type="ARBA" id="ARBA00008226"/>
    </source>
</evidence>
<keyword evidence="5" id="KW-0067">ATP-binding</keyword>
<dbReference type="EMBL" id="NMUF01000001">
    <property type="protein sequence ID" value="RFB00328.1"/>
    <property type="molecule type" value="Genomic_DNA"/>
</dbReference>
<keyword evidence="7" id="KW-0030">Aminoacyl-tRNA synthetase</keyword>
<evidence type="ECO:0000256" key="3">
    <source>
        <dbReference type="ARBA" id="ARBA00022598"/>
    </source>
</evidence>
<dbReference type="GO" id="GO:0006421">
    <property type="term" value="P:asparaginyl-tRNA aminoacylation"/>
    <property type="evidence" value="ECO:0007669"/>
    <property type="project" value="UniProtKB-UniRule"/>
</dbReference>
<dbReference type="SUPFAM" id="SSF50249">
    <property type="entry name" value="Nucleic acid-binding proteins"/>
    <property type="match status" value="1"/>
</dbReference>
<accession>A0A371R718</accession>
<dbReference type="PROSITE" id="PS50862">
    <property type="entry name" value="AA_TRNA_LIGASE_II"/>
    <property type="match status" value="1"/>
</dbReference>
<dbReference type="RefSeq" id="WP_116430352.1">
    <property type="nucleotide sequence ID" value="NZ_NMUF01000001.1"/>
</dbReference>
<dbReference type="OrthoDB" id="5908at2157"/>
<evidence type="ECO:0000256" key="7">
    <source>
        <dbReference type="ARBA" id="ARBA00023146"/>
    </source>
</evidence>
<dbReference type="GO" id="GO:0004816">
    <property type="term" value="F:asparagine-tRNA ligase activity"/>
    <property type="evidence" value="ECO:0007669"/>
    <property type="project" value="UniProtKB-UniRule"/>
</dbReference>
<dbReference type="Proteomes" id="UP000256877">
    <property type="component" value="Unassembled WGS sequence"/>
</dbReference>
<reference evidence="10 11" key="1">
    <citation type="submission" date="2017-07" db="EMBL/GenBank/DDBJ databases">
        <title>Draft genome sequence of aerobic hyperthermophilic archaea, Pyrobaculum aerophilum YKB31 and YKB32.</title>
        <authorList>
            <person name="Mochizuki T."/>
            <person name="Berliner A.J."/>
            <person name="Yoshida-Takashima Y."/>
            <person name="Takaki Y."/>
            <person name="Nunoura T."/>
            <person name="Takai K."/>
        </authorList>
    </citation>
    <scope>NUCLEOTIDE SEQUENCE [LARGE SCALE GENOMIC DNA]</scope>
    <source>
        <strain evidence="10 11">YKB32</strain>
    </source>
</reference>
<evidence type="ECO:0000256" key="4">
    <source>
        <dbReference type="ARBA" id="ARBA00022741"/>
    </source>
</evidence>
<dbReference type="AlphaFoldDB" id="A0A371R718"/>
<dbReference type="Gene3D" id="2.40.50.140">
    <property type="entry name" value="Nucleic acid-binding proteins"/>
    <property type="match status" value="1"/>
</dbReference>
<dbReference type="EC" id="6.1.1.22" evidence="2 8"/>
<feature type="domain" description="Aminoacyl-transfer RNA synthetases class-II family profile" evidence="9">
    <location>
        <begin position="132"/>
        <end position="431"/>
    </location>
</feature>
<dbReference type="InterPro" id="IPR045864">
    <property type="entry name" value="aa-tRNA-synth_II/BPL/LPL"/>
</dbReference>
<dbReference type="PANTHER" id="PTHR22594">
    <property type="entry name" value="ASPARTYL/LYSYL-TRNA SYNTHETASE"/>
    <property type="match status" value="1"/>
</dbReference>
<dbReference type="Pfam" id="PF01336">
    <property type="entry name" value="tRNA_anti-codon"/>
    <property type="match status" value="1"/>
</dbReference>
<evidence type="ECO:0000313" key="11">
    <source>
        <dbReference type="Proteomes" id="UP000256877"/>
    </source>
</evidence>
<dbReference type="SUPFAM" id="SSF55681">
    <property type="entry name" value="Class II aaRS and biotin synthetases"/>
    <property type="match status" value="1"/>
</dbReference>
<comment type="similarity">
    <text evidence="1">Belongs to the class-II aminoacyl-tRNA synthetase family.</text>
</comment>
<dbReference type="Pfam" id="PF00152">
    <property type="entry name" value="tRNA-synt_2"/>
    <property type="match status" value="1"/>
</dbReference>
<keyword evidence="4" id="KW-0547">Nucleotide-binding</keyword>
<dbReference type="InterPro" id="IPR004365">
    <property type="entry name" value="NA-bd_OB_tRNA"/>
</dbReference>
<dbReference type="InterPro" id="IPR012340">
    <property type="entry name" value="NA-bd_OB-fold"/>
</dbReference>
<sequence>MEPYKKAITINEALKRGEGRVTLRGWVYRKRVLKEKAFILLRDSTGVIQLVFPRERLKDAEELNLESSIVVTGALVREPRAPGGVELHVESVDWAYIGEPYPINEDAVVADSEYLLDVRHLWVRSRKMQAVLRIRHTIFGAIHEYFRKNGFYEVHTPMFITAAVEGGATLFKVDYFGQPVYLTQSSQFYLEVLIYSLEKVYVIAPSFRAEPSRTRRHLTEFWHAEMEMAWAGMNDAARVGEELISYVVERVLAERQDELRLLGRKTEFLERAKPPFYRVSYDEAVDILRKKGISINWGDDIGADEERALTLEFDKPIILYGFPEKLKAFYHRNDPKRPEVTLSFDVLLPEGYGEVIGGGERIYEEKELVEKIVRFGLNPKDYWWYIDLRKYGSVPHAGFGLGVDRLTMWITGADHIRDVVPFPRDVRRTAP</sequence>
<dbReference type="InterPro" id="IPR002312">
    <property type="entry name" value="Asp/Asn-tRNA-synth_IIb"/>
</dbReference>
<evidence type="ECO:0000313" key="10">
    <source>
        <dbReference type="EMBL" id="RFB00328.1"/>
    </source>
</evidence>
<gene>
    <name evidence="10" type="ORF">CGL52_00210</name>
</gene>
<evidence type="ECO:0000256" key="8">
    <source>
        <dbReference type="NCBIfam" id="TIGR00457"/>
    </source>
</evidence>
<dbReference type="Gene3D" id="3.30.930.10">
    <property type="entry name" value="Bira Bifunctional Protein, Domain 2"/>
    <property type="match status" value="1"/>
</dbReference>
<dbReference type="InterPro" id="IPR004364">
    <property type="entry name" value="Aa-tRNA-synt_II"/>
</dbReference>
<keyword evidence="3 10" id="KW-0436">Ligase</keyword>
<dbReference type="InterPro" id="IPR006195">
    <property type="entry name" value="aa-tRNA-synth_II"/>
</dbReference>
<dbReference type="CDD" id="cd04319">
    <property type="entry name" value="PhAsnRS_like_N"/>
    <property type="match status" value="1"/>
</dbReference>
<dbReference type="NCBIfam" id="TIGR00457">
    <property type="entry name" value="asnS"/>
    <property type="match status" value="1"/>
</dbReference>
<dbReference type="PANTHER" id="PTHR22594:SF34">
    <property type="entry name" value="ASPARAGINE--TRNA LIGASE, MITOCHONDRIAL-RELATED"/>
    <property type="match status" value="1"/>
</dbReference>
<dbReference type="GO" id="GO:0003676">
    <property type="term" value="F:nucleic acid binding"/>
    <property type="evidence" value="ECO:0007669"/>
    <property type="project" value="InterPro"/>
</dbReference>
<proteinExistence type="inferred from homology"/>
<keyword evidence="6" id="KW-0648">Protein biosynthesis</keyword>
<evidence type="ECO:0000256" key="6">
    <source>
        <dbReference type="ARBA" id="ARBA00022917"/>
    </source>
</evidence>
<organism evidence="10 11">
    <name type="scientific">Pyrobaculum aerophilum</name>
    <dbReference type="NCBI Taxonomy" id="13773"/>
    <lineage>
        <taxon>Archaea</taxon>
        <taxon>Thermoproteota</taxon>
        <taxon>Thermoprotei</taxon>
        <taxon>Thermoproteales</taxon>
        <taxon>Thermoproteaceae</taxon>
        <taxon>Pyrobaculum</taxon>
    </lineage>
</organism>
<dbReference type="PRINTS" id="PR01042">
    <property type="entry name" value="TRNASYNTHASP"/>
</dbReference>
<dbReference type="CDD" id="cd00776">
    <property type="entry name" value="AsxRS_core"/>
    <property type="match status" value="1"/>
</dbReference>
<dbReference type="InterPro" id="IPR004522">
    <property type="entry name" value="Asn-tRNA-ligase"/>
</dbReference>
<comment type="caution">
    <text evidence="10">The sequence shown here is derived from an EMBL/GenBank/DDBJ whole genome shotgun (WGS) entry which is preliminary data.</text>
</comment>
<evidence type="ECO:0000256" key="2">
    <source>
        <dbReference type="ARBA" id="ARBA00012816"/>
    </source>
</evidence>
<dbReference type="GO" id="GO:0005524">
    <property type="term" value="F:ATP binding"/>
    <property type="evidence" value="ECO:0007669"/>
    <property type="project" value="UniProtKB-KW"/>
</dbReference>
<evidence type="ECO:0000259" key="9">
    <source>
        <dbReference type="PROSITE" id="PS50862"/>
    </source>
</evidence>